<evidence type="ECO:0000313" key="7">
    <source>
        <dbReference type="Proteomes" id="UP000676428"/>
    </source>
</evidence>
<evidence type="ECO:0000256" key="4">
    <source>
        <dbReference type="ARBA" id="ARBA00023163"/>
    </source>
</evidence>
<dbReference type="RefSeq" id="WP_213681599.1">
    <property type="nucleotide sequence ID" value="NZ_CP074572.1"/>
</dbReference>
<comment type="similarity">
    <text evidence="1">Belongs to the LysR transcriptional regulatory family.</text>
</comment>
<evidence type="ECO:0000313" key="6">
    <source>
        <dbReference type="EMBL" id="QVK22956.1"/>
    </source>
</evidence>
<dbReference type="Proteomes" id="UP000676428">
    <property type="component" value="Chromosome"/>
</dbReference>
<keyword evidence="3" id="KW-0238">DNA-binding</keyword>
<gene>
    <name evidence="6" type="ORF">KHX94_17635</name>
</gene>
<dbReference type="InterPro" id="IPR005119">
    <property type="entry name" value="LysR_subst-bd"/>
</dbReference>
<dbReference type="PRINTS" id="PR00039">
    <property type="entry name" value="HTHLYSR"/>
</dbReference>
<evidence type="ECO:0000259" key="5">
    <source>
        <dbReference type="PROSITE" id="PS50931"/>
    </source>
</evidence>
<keyword evidence="2" id="KW-0805">Transcription regulation</keyword>
<dbReference type="InterPro" id="IPR000847">
    <property type="entry name" value="LysR_HTH_N"/>
</dbReference>
<protein>
    <submittedName>
        <fullName evidence="6">LysR family transcriptional regulator</fullName>
    </submittedName>
</protein>
<keyword evidence="7" id="KW-1185">Reference proteome</keyword>
<sequence length="314" mass="35633">MDLNQLQIFAKTVEIKSFTGAAKALGLTKTTVSRKISELEERVGIKLLTRSTRRIALTHDGVLFYETIYKAFSELKTAESQLITDIDKGKIKVVLPYELNDVVDYSIFYSYLEAQKNINIELELCNKSKYNLINENIDILFHFNEINDNTIKSIKLLNINKLMVASPSYISKHGAPTYPTEINTHNYIDCMSNQSVDIEQGKIKLFDGKSWVYLTPNIKMSLDSAILAKNLAIDGFGITVLPEELAEVEIAKGTLINILEDYPIKSSILYLSYIKQHPIPSRITSFINHIHTNLISKFSDRVIDPVLDSSHHFK</sequence>
<evidence type="ECO:0000256" key="1">
    <source>
        <dbReference type="ARBA" id="ARBA00009437"/>
    </source>
</evidence>
<reference evidence="6 7" key="1">
    <citation type="journal article" date="2012" name="Int. J. Syst. Evol. Microbiol.">
        <title>Shewanella dokdonensis sp. nov., isolated from seawater.</title>
        <authorList>
            <person name="Sung H.R."/>
            <person name="Yoon J.H."/>
            <person name="Ghim S.Y."/>
        </authorList>
    </citation>
    <scope>NUCLEOTIDE SEQUENCE [LARGE SCALE GENOMIC DNA]</scope>
    <source>
        <strain evidence="6 7">DSM 23626</strain>
    </source>
</reference>
<dbReference type="PROSITE" id="PS50931">
    <property type="entry name" value="HTH_LYSR"/>
    <property type="match status" value="1"/>
</dbReference>
<keyword evidence="4" id="KW-0804">Transcription</keyword>
<proteinExistence type="inferred from homology"/>
<accession>A0ABX8DFF3</accession>
<dbReference type="Gene3D" id="3.40.190.290">
    <property type="match status" value="1"/>
</dbReference>
<evidence type="ECO:0000256" key="3">
    <source>
        <dbReference type="ARBA" id="ARBA00023125"/>
    </source>
</evidence>
<dbReference type="Pfam" id="PF03466">
    <property type="entry name" value="LysR_substrate"/>
    <property type="match status" value="1"/>
</dbReference>
<dbReference type="SUPFAM" id="SSF53850">
    <property type="entry name" value="Periplasmic binding protein-like II"/>
    <property type="match status" value="1"/>
</dbReference>
<name>A0ABX8DFF3_9GAMM</name>
<dbReference type="InterPro" id="IPR036390">
    <property type="entry name" value="WH_DNA-bd_sf"/>
</dbReference>
<dbReference type="PANTHER" id="PTHR30537:SF68">
    <property type="entry name" value="TRANSCRIPTIONAL REGULATOR-RELATED"/>
    <property type="match status" value="1"/>
</dbReference>
<organism evidence="6 7">
    <name type="scientific">Shewanella dokdonensis</name>
    <dbReference type="NCBI Taxonomy" id="712036"/>
    <lineage>
        <taxon>Bacteria</taxon>
        <taxon>Pseudomonadati</taxon>
        <taxon>Pseudomonadota</taxon>
        <taxon>Gammaproteobacteria</taxon>
        <taxon>Alteromonadales</taxon>
        <taxon>Shewanellaceae</taxon>
        <taxon>Shewanella</taxon>
    </lineage>
</organism>
<dbReference type="SUPFAM" id="SSF46785">
    <property type="entry name" value="Winged helix' DNA-binding domain"/>
    <property type="match status" value="1"/>
</dbReference>
<dbReference type="Pfam" id="PF00126">
    <property type="entry name" value="HTH_1"/>
    <property type="match status" value="1"/>
</dbReference>
<dbReference type="InterPro" id="IPR036388">
    <property type="entry name" value="WH-like_DNA-bd_sf"/>
</dbReference>
<dbReference type="PANTHER" id="PTHR30537">
    <property type="entry name" value="HTH-TYPE TRANSCRIPTIONAL REGULATOR"/>
    <property type="match status" value="1"/>
</dbReference>
<dbReference type="Gene3D" id="1.10.10.10">
    <property type="entry name" value="Winged helix-like DNA-binding domain superfamily/Winged helix DNA-binding domain"/>
    <property type="match status" value="1"/>
</dbReference>
<dbReference type="EMBL" id="CP074572">
    <property type="protein sequence ID" value="QVK22956.1"/>
    <property type="molecule type" value="Genomic_DNA"/>
</dbReference>
<feature type="domain" description="HTH lysR-type" evidence="5">
    <location>
        <begin position="1"/>
        <end position="58"/>
    </location>
</feature>
<evidence type="ECO:0000256" key="2">
    <source>
        <dbReference type="ARBA" id="ARBA00023015"/>
    </source>
</evidence>
<dbReference type="InterPro" id="IPR058163">
    <property type="entry name" value="LysR-type_TF_proteobact-type"/>
</dbReference>